<feature type="transmembrane region" description="Helical" evidence="2">
    <location>
        <begin position="188"/>
        <end position="211"/>
    </location>
</feature>
<evidence type="ECO:0000256" key="1">
    <source>
        <dbReference type="SAM" id="MobiDB-lite"/>
    </source>
</evidence>
<dbReference type="AlphaFoldDB" id="A0A6H9WEZ6"/>
<feature type="transmembrane region" description="Helical" evidence="2">
    <location>
        <begin position="80"/>
        <end position="102"/>
    </location>
</feature>
<proteinExistence type="predicted"/>
<dbReference type="RefSeq" id="WP_158029854.1">
    <property type="nucleotide sequence ID" value="NZ_BMHG01000002.1"/>
</dbReference>
<name>A0A6H9WEZ6_9MICO</name>
<accession>A0A6H9WEZ6</accession>
<organism evidence="3 4">
    <name type="scientific">Pseudoclavibacter endophyticus</name>
    <dbReference type="NCBI Taxonomy" id="1778590"/>
    <lineage>
        <taxon>Bacteria</taxon>
        <taxon>Bacillati</taxon>
        <taxon>Actinomycetota</taxon>
        <taxon>Actinomycetes</taxon>
        <taxon>Micrococcales</taxon>
        <taxon>Microbacteriaceae</taxon>
        <taxon>Pseudoclavibacter</taxon>
    </lineage>
</organism>
<dbReference type="EMBL" id="WBJY01000004">
    <property type="protein sequence ID" value="KAB1646688.1"/>
    <property type="molecule type" value="Genomic_DNA"/>
</dbReference>
<dbReference type="OrthoDB" id="8017424at2"/>
<protein>
    <recommendedName>
        <fullName evidence="5">ECF transporter S component</fullName>
    </recommendedName>
</protein>
<dbReference type="Proteomes" id="UP000431744">
    <property type="component" value="Unassembled WGS sequence"/>
</dbReference>
<feature type="transmembrane region" description="Helical" evidence="2">
    <location>
        <begin position="157"/>
        <end position="182"/>
    </location>
</feature>
<evidence type="ECO:0000313" key="4">
    <source>
        <dbReference type="Proteomes" id="UP000431744"/>
    </source>
</evidence>
<feature type="region of interest" description="Disordered" evidence="1">
    <location>
        <begin position="1"/>
        <end position="39"/>
    </location>
</feature>
<dbReference type="Pfam" id="PF09819">
    <property type="entry name" value="ABC_cobalt"/>
    <property type="match status" value="1"/>
</dbReference>
<keyword evidence="4" id="KW-1185">Reference proteome</keyword>
<feature type="transmembrane region" description="Helical" evidence="2">
    <location>
        <begin position="50"/>
        <end position="68"/>
    </location>
</feature>
<evidence type="ECO:0000313" key="3">
    <source>
        <dbReference type="EMBL" id="KAB1646688.1"/>
    </source>
</evidence>
<evidence type="ECO:0008006" key="5">
    <source>
        <dbReference type="Google" id="ProtNLM"/>
    </source>
</evidence>
<evidence type="ECO:0000256" key="2">
    <source>
        <dbReference type="SAM" id="Phobius"/>
    </source>
</evidence>
<dbReference type="PIRSF" id="PIRSF037394">
    <property type="entry name" value="ABC_thiamine-permease_YkoE_prd"/>
    <property type="match status" value="1"/>
</dbReference>
<dbReference type="InterPro" id="IPR017195">
    <property type="entry name" value="ABC_thiamin-permease_prd"/>
</dbReference>
<reference evidence="3 4" key="1">
    <citation type="submission" date="2019-09" db="EMBL/GenBank/DDBJ databases">
        <title>Phylogeny of genus Pseudoclavibacter and closely related genus.</title>
        <authorList>
            <person name="Li Y."/>
        </authorList>
    </citation>
    <scope>NUCLEOTIDE SEQUENCE [LARGE SCALE GENOMIC DNA]</scope>
    <source>
        <strain evidence="3 4">EGI 60007</strain>
    </source>
</reference>
<sequence length="231" mass="23518">MRTDDSSTNPSNHGDATASAAAPSASPGPRPGAGTAHAAAPRRRWRTVDIVVAAVLAVACGLLFWLWGQLYRGVGAPVEAILPGFQGILGGPWFIGGVLAGLIIRKPGAAFFVEVVAASVSALVGTEWGALTLVSGIVQGLGAELAFAAFRYRRFTLPVAMLAGAGAGVAAAITDNIVWYVGAGPAFMAIYSVSVITSGALLAGIVSWLLFRAIAATGALRRFASGREGRS</sequence>
<feature type="compositionally biased region" description="Low complexity" evidence="1">
    <location>
        <begin position="16"/>
        <end position="36"/>
    </location>
</feature>
<gene>
    <name evidence="3" type="ORF">F8O04_13115</name>
</gene>
<comment type="caution">
    <text evidence="3">The sequence shown here is derived from an EMBL/GenBank/DDBJ whole genome shotgun (WGS) entry which is preliminary data.</text>
</comment>
<keyword evidence="2" id="KW-1133">Transmembrane helix</keyword>
<keyword evidence="2" id="KW-0812">Transmembrane</keyword>
<feature type="compositionally biased region" description="Polar residues" evidence="1">
    <location>
        <begin position="1"/>
        <end position="14"/>
    </location>
</feature>
<keyword evidence="2" id="KW-0472">Membrane</keyword>